<dbReference type="AlphaFoldDB" id="A0AAD5YT52"/>
<comment type="caution">
    <text evidence="1">The sequence shown here is derived from an EMBL/GenBank/DDBJ whole genome shotgun (WGS) entry which is preliminary data.</text>
</comment>
<organism evidence="1 2">
    <name type="scientific">Leucocoprinus birnbaumii</name>
    <dbReference type="NCBI Taxonomy" id="56174"/>
    <lineage>
        <taxon>Eukaryota</taxon>
        <taxon>Fungi</taxon>
        <taxon>Dikarya</taxon>
        <taxon>Basidiomycota</taxon>
        <taxon>Agaricomycotina</taxon>
        <taxon>Agaricomycetes</taxon>
        <taxon>Agaricomycetidae</taxon>
        <taxon>Agaricales</taxon>
        <taxon>Agaricineae</taxon>
        <taxon>Agaricaceae</taxon>
        <taxon>Leucocoprinus</taxon>
    </lineage>
</organism>
<name>A0AAD5YT52_9AGAR</name>
<sequence length="448" mass="49909">MYPGLRWVLHQHGIELERAPSQRATTTAVVDVLPSTTDPQDETPPTPPPSPITSFADLMPLGSGTELGDVDSYIFPGSAICVFPDDIVAAFTDPSASEITHQIRLVISPELNPQIRLFFTEKLAEIRDKRRIEVSWPTVEDIVTLVDLSSGLFAHSQALVLFIDDPDSEGPQHQLRIVMSYADKSKHAVGKHPLAALDFFYDTLVLKRIPDSKRKSIRLMLLVWRLLSRSDLGSVVNALTVGAILEKAEDQIRDLCRSLHPVMTLNSDLEFIFYHSSFLDFLEDERRSKDECIRSDSAVKLLLNHVLPMLSNLCVGGGQDSSNLQPPTLSSVAPDAIHTCLVALFFGALGSMSLSDLHGVDVQILEGIREINFRGMAYLGRLDLGELDFDLIYLNLRKAGVVRPFKGRNLISRVRAFFARNTQYSERYFIVGRPIARALPHLELMILG</sequence>
<gene>
    <name evidence="1" type="ORF">NP233_g7055</name>
</gene>
<evidence type="ECO:0000313" key="2">
    <source>
        <dbReference type="Proteomes" id="UP001213000"/>
    </source>
</evidence>
<reference evidence="1" key="1">
    <citation type="submission" date="2022-07" db="EMBL/GenBank/DDBJ databases">
        <title>Genome Sequence of Leucocoprinus birnbaumii.</title>
        <authorList>
            <person name="Buettner E."/>
        </authorList>
    </citation>
    <scope>NUCLEOTIDE SEQUENCE</scope>
    <source>
        <strain evidence="1">VT141</strain>
    </source>
</reference>
<evidence type="ECO:0000313" key="1">
    <source>
        <dbReference type="EMBL" id="KAJ3566356.1"/>
    </source>
</evidence>
<proteinExistence type="predicted"/>
<accession>A0AAD5YT52</accession>
<keyword evidence="2" id="KW-1185">Reference proteome</keyword>
<dbReference type="Proteomes" id="UP001213000">
    <property type="component" value="Unassembled WGS sequence"/>
</dbReference>
<dbReference type="EMBL" id="JANIEX010000494">
    <property type="protein sequence ID" value="KAJ3566356.1"/>
    <property type="molecule type" value="Genomic_DNA"/>
</dbReference>
<protein>
    <submittedName>
        <fullName evidence="1">Uncharacterized protein</fullName>
    </submittedName>
</protein>